<dbReference type="Proteomes" id="UP000231259">
    <property type="component" value="Unassembled WGS sequence"/>
</dbReference>
<dbReference type="AlphaFoldDB" id="A0A2G8RI33"/>
<sequence>MMTDRQDILLSKYRKHIEDSIWRIGTGKAFVLEDLFCPQAWAEMSDTDHQVLGKAFYASIRKEPFENVCPTDYPVNPQEYVRFEPRGRT</sequence>
<organism evidence="1 2">
    <name type="scientific">Puniceibacterium antarcticum</name>
    <dbReference type="NCBI Taxonomy" id="1206336"/>
    <lineage>
        <taxon>Bacteria</taxon>
        <taxon>Pseudomonadati</taxon>
        <taxon>Pseudomonadota</taxon>
        <taxon>Alphaproteobacteria</taxon>
        <taxon>Rhodobacterales</taxon>
        <taxon>Paracoccaceae</taxon>
        <taxon>Puniceibacterium</taxon>
    </lineage>
</organism>
<gene>
    <name evidence="1" type="ORF">P775_05825</name>
</gene>
<evidence type="ECO:0000313" key="1">
    <source>
        <dbReference type="EMBL" id="PIL21061.1"/>
    </source>
</evidence>
<proteinExistence type="predicted"/>
<evidence type="ECO:0000313" key="2">
    <source>
        <dbReference type="Proteomes" id="UP000231259"/>
    </source>
</evidence>
<keyword evidence="2" id="KW-1185">Reference proteome</keyword>
<comment type="caution">
    <text evidence="1">The sequence shown here is derived from an EMBL/GenBank/DDBJ whole genome shotgun (WGS) entry which is preliminary data.</text>
</comment>
<dbReference type="EMBL" id="AWWI01000047">
    <property type="protein sequence ID" value="PIL21061.1"/>
    <property type="molecule type" value="Genomic_DNA"/>
</dbReference>
<protein>
    <submittedName>
        <fullName evidence="1">Uncharacterized protein</fullName>
    </submittedName>
</protein>
<reference evidence="1 2" key="1">
    <citation type="submission" date="2013-09" db="EMBL/GenBank/DDBJ databases">
        <title>Genome sequencing of Phaeobacter antarcticus sp. nov. SM1211.</title>
        <authorList>
            <person name="Zhang X.-Y."/>
            <person name="Liu C."/>
            <person name="Chen X.-L."/>
            <person name="Xie B.-B."/>
            <person name="Qin Q.-L."/>
            <person name="Rong J.-C."/>
            <person name="Zhang Y.-Z."/>
        </authorList>
    </citation>
    <scope>NUCLEOTIDE SEQUENCE [LARGE SCALE GENOMIC DNA]</scope>
    <source>
        <strain evidence="1 2">SM1211</strain>
    </source>
</reference>
<accession>A0A2G8RI33</accession>
<name>A0A2G8RI33_9RHOB</name>
<dbReference type="Pfam" id="PF07205">
    <property type="entry name" value="DUF1413"/>
    <property type="match status" value="1"/>
</dbReference>
<dbReference type="InterPro" id="IPR010813">
    <property type="entry name" value="DUF1413"/>
</dbReference>